<reference evidence="2" key="1">
    <citation type="submission" date="2022-11" db="UniProtKB">
        <authorList>
            <consortium name="WormBaseParasite"/>
        </authorList>
    </citation>
    <scope>IDENTIFICATION</scope>
</reference>
<protein>
    <submittedName>
        <fullName evidence="2">SH2 domain-containing protein</fullName>
    </submittedName>
</protein>
<evidence type="ECO:0000313" key="1">
    <source>
        <dbReference type="Proteomes" id="UP000887580"/>
    </source>
</evidence>
<evidence type="ECO:0000313" key="2">
    <source>
        <dbReference type="WBParaSite" id="PS1159_v2.g3977.t1"/>
    </source>
</evidence>
<accession>A0AC35GDU1</accession>
<dbReference type="WBParaSite" id="PS1159_v2.g3977.t1">
    <property type="protein sequence ID" value="PS1159_v2.g3977.t1"/>
    <property type="gene ID" value="PS1159_v2.g3977"/>
</dbReference>
<sequence>MTRIVGSYNDFRRPSQFSIPSSSSSPSTTTTITTTTINKDASIDEDYWSTPGITRFQPTTKVKQILEEQQWYHGKIKRINAINLLKYNGDFLVRDSISNPGDYVLTGLCRDEPMHFEIHRIPSSDPKIDLYYFEDEQFRSVVDLIQFYFNHRRQVTSKSQFILLNPVTNTEKLELPHNKFQMEIEATYAPFINKQAQFTARYDRSLTTNNQLTSSKSFGHLHTVKSSESDASFKNNSKNGIKVTSFGVDENNGFCIEKTFIPPKSSRPLPKFPPPKSPIAFPEDMDDYDDLDYEAMEEEQNRFSSSSTTTTPPLSLLKQKRNSEYSSKISPEEHHHHHQQQQQQYSIDPTRKHSAHSLFQPSNNNNRNSEDLENPDSDSTTIPAYLDRTQSCQNLVYRQRTKSGKDLSETMEEDAFRRYPSVKIDPPPLLPTRSKESLCSISALAAVTASSVKKEDSMDYDDIKANDGNNDEPDYDKVKAKVPQIKVVQNNPSESFQQQQNFQRPKTKTFAQLRAISQPPKQIRHLLNYFASLTIERLSLLITSEDIKVFNLNQKNNNGPSNALKKLFLTESRLLREEVLDRNACLQLTVSMTIQKSHNQKDILKVWILTAAHLLNKIGNGFSFGAIMAAIISEKQKHPRIFVDLEASTAAHLKSLIPIYQDFIDGKMPSIIAGCFLPFIQPLLQLFSASDYVQANKLKNINSNGLDNLEILSNMIHLARHVLFENNSKLEESIEISTISGPNPFSTESLIHCLLSTPSLSTEPKESERRKIRQMFEQNN</sequence>
<organism evidence="1 2">
    <name type="scientific">Panagrolaimus sp. PS1159</name>
    <dbReference type="NCBI Taxonomy" id="55785"/>
    <lineage>
        <taxon>Eukaryota</taxon>
        <taxon>Metazoa</taxon>
        <taxon>Ecdysozoa</taxon>
        <taxon>Nematoda</taxon>
        <taxon>Chromadorea</taxon>
        <taxon>Rhabditida</taxon>
        <taxon>Tylenchina</taxon>
        <taxon>Panagrolaimomorpha</taxon>
        <taxon>Panagrolaimoidea</taxon>
        <taxon>Panagrolaimidae</taxon>
        <taxon>Panagrolaimus</taxon>
    </lineage>
</organism>
<dbReference type="Proteomes" id="UP000887580">
    <property type="component" value="Unplaced"/>
</dbReference>
<proteinExistence type="predicted"/>
<name>A0AC35GDU1_9BILA</name>